<dbReference type="SUPFAM" id="SSF53613">
    <property type="entry name" value="Ribokinase-like"/>
    <property type="match status" value="1"/>
</dbReference>
<sequence length="294" mass="29978">MSRPAPEVVTPHLLRGWPLPELKADKESRGRVLIVGGSRYNPGGALLAAEAALRVGAGKVQVVTTESTATALAVALPETMVRGVSEDSTGQLTLEAADIAVELAQECEAVLIGPGLGDPESARALTARILPGLQTSVVLDALALVAVTEDPSCLEHLQGRAVLTPNLTELARTLGWEDAKVEADPREAALRLAARTGVCISSGGVVTWTAHPDGRSWAGAVGGPGLGTSGSGDVKAGAVTGLCGRGAEPSQAAVWGSHLHGSAGDRLTAELGPAGFLARELTLQIPRVLAELDT</sequence>
<dbReference type="PANTHER" id="PTHR12592">
    <property type="entry name" value="ATP-DEPENDENT (S)-NAD(P)H-HYDRATE DEHYDRATASE FAMILY MEMBER"/>
    <property type="match status" value="1"/>
</dbReference>
<dbReference type="HAMAP" id="MF_01965">
    <property type="entry name" value="NADHX_dehydratase"/>
    <property type="match status" value="1"/>
</dbReference>
<dbReference type="InterPro" id="IPR000631">
    <property type="entry name" value="CARKD"/>
</dbReference>
<comment type="catalytic activity">
    <reaction evidence="6">
        <text>(6S)-NADPHX + ADP = AMP + phosphate + NADPH + H(+)</text>
        <dbReference type="Rhea" id="RHEA:32235"/>
        <dbReference type="ChEBI" id="CHEBI:15378"/>
        <dbReference type="ChEBI" id="CHEBI:43474"/>
        <dbReference type="ChEBI" id="CHEBI:57783"/>
        <dbReference type="ChEBI" id="CHEBI:64076"/>
        <dbReference type="ChEBI" id="CHEBI:456215"/>
        <dbReference type="ChEBI" id="CHEBI:456216"/>
        <dbReference type="EC" id="4.2.1.136"/>
    </reaction>
</comment>
<dbReference type="Proteomes" id="UP000326546">
    <property type="component" value="Chromosome"/>
</dbReference>
<dbReference type="GO" id="GO:0052856">
    <property type="term" value="F:NAD(P)HX epimerase activity"/>
    <property type="evidence" value="ECO:0007669"/>
    <property type="project" value="TreeGrafter"/>
</dbReference>
<evidence type="ECO:0000256" key="6">
    <source>
        <dbReference type="HAMAP-Rule" id="MF_01965"/>
    </source>
</evidence>
<dbReference type="CDD" id="cd01171">
    <property type="entry name" value="YXKO-related"/>
    <property type="match status" value="1"/>
</dbReference>
<dbReference type="GO" id="GO:0005524">
    <property type="term" value="F:ATP binding"/>
    <property type="evidence" value="ECO:0007669"/>
    <property type="project" value="UniProtKB-KW"/>
</dbReference>
<keyword evidence="1 6" id="KW-0547">Nucleotide-binding</keyword>
<evidence type="ECO:0000256" key="4">
    <source>
        <dbReference type="ARBA" id="ARBA00023027"/>
    </source>
</evidence>
<accession>A0A5J6V7T9</accession>
<protein>
    <recommendedName>
        <fullName evidence="6">ADP-dependent (S)-NAD(P)H-hydrate dehydratase</fullName>
        <ecNumber evidence="6">4.2.1.136</ecNumber>
    </recommendedName>
    <alternativeName>
        <fullName evidence="6">ADP-dependent NAD(P)HX dehydratase</fullName>
    </alternativeName>
</protein>
<keyword evidence="4 6" id="KW-0520">NAD</keyword>
<dbReference type="PANTHER" id="PTHR12592:SF0">
    <property type="entry name" value="ATP-DEPENDENT (S)-NAD(P)H-HYDRATE DEHYDRATASE"/>
    <property type="match status" value="1"/>
</dbReference>
<dbReference type="NCBIfam" id="TIGR00196">
    <property type="entry name" value="yjeF_cterm"/>
    <property type="match status" value="1"/>
</dbReference>
<dbReference type="EC" id="4.2.1.136" evidence="6"/>
<evidence type="ECO:0000256" key="2">
    <source>
        <dbReference type="ARBA" id="ARBA00022840"/>
    </source>
</evidence>
<dbReference type="GO" id="GO:0052855">
    <property type="term" value="F:ADP-dependent NAD(P)H-hydrate dehydratase activity"/>
    <property type="evidence" value="ECO:0007669"/>
    <property type="project" value="UniProtKB-UniRule"/>
</dbReference>
<proteinExistence type="inferred from homology"/>
<feature type="binding site" evidence="6">
    <location>
        <position position="232"/>
    </location>
    <ligand>
        <name>AMP</name>
        <dbReference type="ChEBI" id="CHEBI:456215"/>
    </ligand>
</feature>
<dbReference type="KEGG" id="serw:FY030_15485"/>
<comment type="caution">
    <text evidence="6">Lacks conserved residue(s) required for the propagation of feature annotation.</text>
</comment>
<keyword evidence="9" id="KW-1185">Reference proteome</keyword>
<organism evidence="8 9">
    <name type="scientific">Ornithinimicrobium pratense</name>
    <dbReference type="NCBI Taxonomy" id="2593973"/>
    <lineage>
        <taxon>Bacteria</taxon>
        <taxon>Bacillati</taxon>
        <taxon>Actinomycetota</taxon>
        <taxon>Actinomycetes</taxon>
        <taxon>Micrococcales</taxon>
        <taxon>Ornithinimicrobiaceae</taxon>
        <taxon>Ornithinimicrobium</taxon>
    </lineage>
</organism>
<dbReference type="GO" id="GO:0110051">
    <property type="term" value="P:metabolite repair"/>
    <property type="evidence" value="ECO:0007669"/>
    <property type="project" value="TreeGrafter"/>
</dbReference>
<dbReference type="RefSeq" id="WP_158062413.1">
    <property type="nucleotide sequence ID" value="NZ_CP044427.1"/>
</dbReference>
<comment type="subunit">
    <text evidence="6">Homotetramer.</text>
</comment>
<dbReference type="PROSITE" id="PS51383">
    <property type="entry name" value="YJEF_C_3"/>
    <property type="match status" value="1"/>
</dbReference>
<dbReference type="OrthoDB" id="9806925at2"/>
<comment type="catalytic activity">
    <reaction evidence="6">
        <text>(6S)-NADHX + ADP = AMP + phosphate + NADH + H(+)</text>
        <dbReference type="Rhea" id="RHEA:32223"/>
        <dbReference type="ChEBI" id="CHEBI:15378"/>
        <dbReference type="ChEBI" id="CHEBI:43474"/>
        <dbReference type="ChEBI" id="CHEBI:57945"/>
        <dbReference type="ChEBI" id="CHEBI:64074"/>
        <dbReference type="ChEBI" id="CHEBI:456215"/>
        <dbReference type="ChEBI" id="CHEBI:456216"/>
        <dbReference type="EC" id="4.2.1.136"/>
    </reaction>
</comment>
<keyword evidence="3 6" id="KW-0521">NADP</keyword>
<evidence type="ECO:0000313" key="9">
    <source>
        <dbReference type="Proteomes" id="UP000326546"/>
    </source>
</evidence>
<comment type="cofactor">
    <cofactor evidence="6">
        <name>Mg(2+)</name>
        <dbReference type="ChEBI" id="CHEBI:18420"/>
    </cofactor>
</comment>
<dbReference type="Pfam" id="PF01256">
    <property type="entry name" value="Carb_kinase"/>
    <property type="match status" value="1"/>
</dbReference>
<reference evidence="8 9" key="1">
    <citation type="submission" date="2019-09" db="EMBL/GenBank/DDBJ databases">
        <title>Serinicoccus pratensis sp. nov., isolated from meadow soil.</title>
        <authorList>
            <person name="Zhang W."/>
        </authorList>
    </citation>
    <scope>NUCLEOTIDE SEQUENCE [LARGE SCALE GENOMIC DNA]</scope>
    <source>
        <strain evidence="8 9">W204</strain>
    </source>
</reference>
<dbReference type="EMBL" id="CP044427">
    <property type="protein sequence ID" value="QFG69919.1"/>
    <property type="molecule type" value="Genomic_DNA"/>
</dbReference>
<evidence type="ECO:0000256" key="5">
    <source>
        <dbReference type="ARBA" id="ARBA00023239"/>
    </source>
</evidence>
<gene>
    <name evidence="6" type="primary">nnrD</name>
    <name evidence="8" type="ORF">FY030_15485</name>
</gene>
<dbReference type="GO" id="GO:0046496">
    <property type="term" value="P:nicotinamide nucleotide metabolic process"/>
    <property type="evidence" value="ECO:0007669"/>
    <property type="project" value="UniProtKB-UniRule"/>
</dbReference>
<comment type="function">
    <text evidence="6">Catalyzes the dehydration of the S-form of NAD(P)HX at the expense of ADP, which is converted to AMP. Together with NAD(P)HX epimerase, which catalyzes the epimerization of the S- and R-forms, the enzyme allows the repair of both epimers of NAD(P)HX, a damaged form of NAD(P)H that is a result of enzymatic or heat-dependent hydration.</text>
</comment>
<evidence type="ECO:0000259" key="7">
    <source>
        <dbReference type="PROSITE" id="PS51383"/>
    </source>
</evidence>
<feature type="binding site" evidence="6">
    <location>
        <position position="233"/>
    </location>
    <ligand>
        <name>(6S)-NADPHX</name>
        <dbReference type="ChEBI" id="CHEBI:64076"/>
    </ligand>
</feature>
<dbReference type="AlphaFoldDB" id="A0A5J6V7T9"/>
<comment type="similarity">
    <text evidence="6">Belongs to the NnrD/CARKD family.</text>
</comment>
<dbReference type="Gene3D" id="3.40.1190.20">
    <property type="match status" value="1"/>
</dbReference>
<keyword evidence="2 6" id="KW-0067">ATP-binding</keyword>
<evidence type="ECO:0000313" key="8">
    <source>
        <dbReference type="EMBL" id="QFG69919.1"/>
    </source>
</evidence>
<evidence type="ECO:0000256" key="1">
    <source>
        <dbReference type="ARBA" id="ARBA00022741"/>
    </source>
</evidence>
<keyword evidence="5 6" id="KW-0456">Lyase</keyword>
<evidence type="ECO:0000256" key="3">
    <source>
        <dbReference type="ARBA" id="ARBA00022857"/>
    </source>
</evidence>
<dbReference type="InterPro" id="IPR029056">
    <property type="entry name" value="Ribokinase-like"/>
</dbReference>
<feature type="binding site" evidence="6">
    <location>
        <position position="115"/>
    </location>
    <ligand>
        <name>(6S)-NADPHX</name>
        <dbReference type="ChEBI" id="CHEBI:64076"/>
    </ligand>
</feature>
<feature type="domain" description="YjeF C-terminal" evidence="7">
    <location>
        <begin position="9"/>
        <end position="292"/>
    </location>
</feature>
<name>A0A5J6V7T9_9MICO</name>